<evidence type="ECO:0000313" key="4">
    <source>
        <dbReference type="Proteomes" id="UP001642484"/>
    </source>
</evidence>
<feature type="compositionally biased region" description="Basic and acidic residues" evidence="1">
    <location>
        <begin position="215"/>
        <end position="224"/>
    </location>
</feature>
<feature type="region of interest" description="Disordered" evidence="1">
    <location>
        <begin position="330"/>
        <end position="356"/>
    </location>
</feature>
<name>A0ABP0QXS2_9DINO</name>
<proteinExistence type="predicted"/>
<keyword evidence="2" id="KW-0812">Transmembrane</keyword>
<protein>
    <submittedName>
        <fullName evidence="3">Uncharacterized protein</fullName>
    </submittedName>
</protein>
<evidence type="ECO:0000256" key="2">
    <source>
        <dbReference type="SAM" id="Phobius"/>
    </source>
</evidence>
<dbReference type="EMBL" id="CAXAMN010025128">
    <property type="protein sequence ID" value="CAK9092784.1"/>
    <property type="molecule type" value="Genomic_DNA"/>
</dbReference>
<keyword evidence="2" id="KW-0472">Membrane</keyword>
<feature type="transmembrane region" description="Helical" evidence="2">
    <location>
        <begin position="889"/>
        <end position="912"/>
    </location>
</feature>
<feature type="region of interest" description="Disordered" evidence="1">
    <location>
        <begin position="1"/>
        <end position="39"/>
    </location>
</feature>
<comment type="caution">
    <text evidence="3">The sequence shown here is derived from an EMBL/GenBank/DDBJ whole genome shotgun (WGS) entry which is preliminary data.</text>
</comment>
<dbReference type="Proteomes" id="UP001642484">
    <property type="component" value="Unassembled WGS sequence"/>
</dbReference>
<feature type="transmembrane region" description="Helical" evidence="2">
    <location>
        <begin position="962"/>
        <end position="982"/>
    </location>
</feature>
<reference evidence="3 4" key="1">
    <citation type="submission" date="2024-02" db="EMBL/GenBank/DDBJ databases">
        <authorList>
            <person name="Chen Y."/>
            <person name="Shah S."/>
            <person name="Dougan E. K."/>
            <person name="Thang M."/>
            <person name="Chan C."/>
        </authorList>
    </citation>
    <scope>NUCLEOTIDE SEQUENCE [LARGE SCALE GENOMIC DNA]</scope>
</reference>
<evidence type="ECO:0000256" key="1">
    <source>
        <dbReference type="SAM" id="MobiDB-lite"/>
    </source>
</evidence>
<organism evidence="3 4">
    <name type="scientific">Durusdinium trenchii</name>
    <dbReference type="NCBI Taxonomy" id="1381693"/>
    <lineage>
        <taxon>Eukaryota</taxon>
        <taxon>Sar</taxon>
        <taxon>Alveolata</taxon>
        <taxon>Dinophyceae</taxon>
        <taxon>Suessiales</taxon>
        <taxon>Symbiodiniaceae</taxon>
        <taxon>Durusdinium</taxon>
    </lineage>
</organism>
<feature type="transmembrane region" description="Helical" evidence="2">
    <location>
        <begin position="719"/>
        <end position="736"/>
    </location>
</feature>
<feature type="transmembrane region" description="Helical" evidence="2">
    <location>
        <begin position="784"/>
        <end position="801"/>
    </location>
</feature>
<feature type="transmembrane region" description="Helical" evidence="2">
    <location>
        <begin position="748"/>
        <end position="772"/>
    </location>
</feature>
<feature type="region of interest" description="Disordered" evidence="1">
    <location>
        <begin position="1072"/>
        <end position="1096"/>
    </location>
</feature>
<gene>
    <name evidence="3" type="ORF">CCMP2556_LOCUS44402</name>
</gene>
<feature type="region of interest" description="Disordered" evidence="1">
    <location>
        <begin position="75"/>
        <end position="111"/>
    </location>
</feature>
<accession>A0ABP0QXS2</accession>
<sequence>MSTDGPAGAVGFNKESKETTAAEDATPDSPAKAADGEADAGSFTKLTHAAEALASHAASQAAGLFSYKKVEEEKAQEQRGACCAHEPKSAQPSGAEDAADAPAKAAAEGGEAGSFTKLTHAAEAFASHAASQAAGLFSYHKVEEEKTQDPGTAGLAEAVESGLAEWTQATEAFATQAAGLFSYTNEEEQEPELPEGARLADAAEAFATHYAAVERSPEGTEEFARPSSPTSDDVHAEGEVQDPALPLQHPASEDVLESTADPTSTESADPKPTQPTDQPRDGSVSQWTRLTETVSQATWTFKESGSQLTASQGLFTSFEEAWGRLAFKPQESTVPPSKSGIELTTGPPNWPSGGAGAVAKRFKQNWRRSKHMRRSAVAPCNSFSTPPSSLHQVSLATQKCQVAPKRAEPAARPLLRRDWSAFPGVNALAGLKQSVKDTSAHVVSQAYRAAGYGGKPETPLTPSMDPVEVYGRIEDTVETLVLLLLDPVLKGIPSLGILPARVEARRSVGEHGTAAAAVAALRAQAEAEDSECGMSQRLVRKVSELLVMRFLPVVGAGAFLSYTIYSRLRLAALVAEMNGHNAEDPEVQGLLFFCILPGGEQSPSDAETETATASPSGRSKPVALRAARGLGHGLARQVLQRSTGWRSASDLYDLAAAICSEREPGEACGPQTCTVQRAQLLFQVSKTRHPVLLLLLALGAAAPLLVTLVSQIWRLCPRVGATVLLLGVTLLTLWRWELLDVALERPQWVSSVVLLVHAALPLFAAFSATRLVVEGLVRPATTDHSYLLFLLLGVWTWLPLWQRMQATAAPLALEHVAQLQRALLGLLLAMGSWDLLGTDALAYHGWAVFGTLRSAHWFLGLLQVQALECQLQLVTLLRQREVLLHVLGATHMMGLAILLFLGGITASVGFLVSRKDFLHFVETLAPPPRITAAIVMLRRENAVCALALGGAAGFLWQLPPGFAWIAKTGGLALGATAAGLFFSTYEDFRDVLLDASGGRWLLVFPETSERAQAQASAMWSKLKLGAAGAAAEKGARYIGHGVLEPWPLTGTLWVGNAAVVVEKVVEAGTRQVPADGDMSVRPDVQQKTPAEMATRRFSRPKPFVVKKVKNVLDPRSSEVQRRTD</sequence>
<feature type="region of interest" description="Disordered" evidence="1">
    <location>
        <begin position="179"/>
        <end position="285"/>
    </location>
</feature>
<evidence type="ECO:0000313" key="3">
    <source>
        <dbReference type="EMBL" id="CAK9092784.1"/>
    </source>
</evidence>
<keyword evidence="2" id="KW-1133">Transmembrane helix</keyword>
<feature type="compositionally biased region" description="Low complexity" evidence="1">
    <location>
        <begin position="94"/>
        <end position="109"/>
    </location>
</feature>
<keyword evidence="4" id="KW-1185">Reference proteome</keyword>
<feature type="transmembrane region" description="Helical" evidence="2">
    <location>
        <begin position="691"/>
        <end position="713"/>
    </location>
</feature>